<dbReference type="PANTHER" id="PTHR41775:SF1">
    <property type="entry name" value="PEPTIDASE M6-LIKE DOMAIN-CONTAINING PROTEIN"/>
    <property type="match status" value="1"/>
</dbReference>
<evidence type="ECO:0000256" key="1">
    <source>
        <dbReference type="SAM" id="SignalP"/>
    </source>
</evidence>
<organism evidence="4 5">
    <name type="scientific">Kineosporia babensis</name>
    <dbReference type="NCBI Taxonomy" id="499548"/>
    <lineage>
        <taxon>Bacteria</taxon>
        <taxon>Bacillati</taxon>
        <taxon>Actinomycetota</taxon>
        <taxon>Actinomycetes</taxon>
        <taxon>Kineosporiales</taxon>
        <taxon>Kineosporiaceae</taxon>
        <taxon>Kineosporia</taxon>
    </lineage>
</organism>
<dbReference type="Pfam" id="PF05547">
    <property type="entry name" value="Peptidase_M6"/>
    <property type="match status" value="1"/>
</dbReference>
<dbReference type="GO" id="GO:0006508">
    <property type="term" value="P:proteolysis"/>
    <property type="evidence" value="ECO:0007669"/>
    <property type="project" value="InterPro"/>
</dbReference>
<protein>
    <submittedName>
        <fullName evidence="4">Immune inhibitor A</fullName>
    </submittedName>
</protein>
<dbReference type="RefSeq" id="WP_231439271.1">
    <property type="nucleotide sequence ID" value="NZ_JAJOMB010000002.1"/>
</dbReference>
<evidence type="ECO:0000313" key="4">
    <source>
        <dbReference type="EMBL" id="MCD5310347.1"/>
    </source>
</evidence>
<dbReference type="InterPro" id="IPR012300">
    <property type="entry name" value="Pept_M6_InhA"/>
</dbReference>
<dbReference type="SUPFAM" id="SSF55486">
    <property type="entry name" value="Metalloproteases ('zincins'), catalytic domain"/>
    <property type="match status" value="1"/>
</dbReference>
<feature type="domain" description="Immune inhibitor A-like metallopeptidase VEG" evidence="3">
    <location>
        <begin position="610"/>
        <end position="775"/>
    </location>
</feature>
<dbReference type="EMBL" id="JAJOMB010000002">
    <property type="protein sequence ID" value="MCD5310347.1"/>
    <property type="molecule type" value="Genomic_DNA"/>
</dbReference>
<gene>
    <name evidence="4" type="ORF">LR394_05530</name>
</gene>
<evidence type="ECO:0000259" key="2">
    <source>
        <dbReference type="Pfam" id="PF05547"/>
    </source>
</evidence>
<proteinExistence type="predicted"/>
<feature type="domain" description="Peptidase M6-like" evidence="2">
    <location>
        <begin position="94"/>
        <end position="406"/>
    </location>
</feature>
<keyword evidence="1" id="KW-0732">Signal</keyword>
<feature type="signal peptide" evidence="1">
    <location>
        <begin position="1"/>
        <end position="28"/>
    </location>
</feature>
<evidence type="ECO:0000259" key="3">
    <source>
        <dbReference type="Pfam" id="PF20774"/>
    </source>
</evidence>
<dbReference type="Pfam" id="PF20773">
    <property type="entry name" value="InhA-like_MAM"/>
    <property type="match status" value="1"/>
</dbReference>
<evidence type="ECO:0000313" key="5">
    <source>
        <dbReference type="Proteomes" id="UP001138997"/>
    </source>
</evidence>
<dbReference type="Proteomes" id="UP001138997">
    <property type="component" value="Unassembled WGS sequence"/>
</dbReference>
<comment type="caution">
    <text evidence="4">The sequence shown here is derived from an EMBL/GenBank/DDBJ whole genome shotgun (WGS) entry which is preliminary data.</text>
</comment>
<dbReference type="Pfam" id="PF20774">
    <property type="entry name" value="InhA-like_VEG"/>
    <property type="match status" value="1"/>
</dbReference>
<dbReference type="InterPro" id="IPR048665">
    <property type="entry name" value="InhA-like_VEG"/>
</dbReference>
<accession>A0A9X1SS70</accession>
<sequence length="778" mass="84795">MRKALIGLATASLVAAGAGLLVPVTAQAAVPRAVQAVSGSEVAGSDDLPNPLAEKARALREEAVSGVLDGEADVLRRNGSDVVRLDGTGIDDDRYVELAREKTDRIFVVLAEFGNERHPNFPDQDTAPAIPGPATFEGPLRNAIPEPGKDDNTTIWQPDYDQKHFQDLYFGDGESLKTYYESQSSGRYSVEGTVTDWVKVPYNEARYGRSNGYPCAGDTCNNTWALVTDALNAWVADQKAAGKSDAQIKADVAEFDQWDRYDYDGDGDFNEPDGYIDHFQVVHAGGDQADGDPQQGEDAIWSHRWYVSQNSTSGPAGNRRGGTQIGTTGLWVGDYTIQPENGGLSVFAHEYGHDLGLPDEYDLGGGQGNANEWWTLMGQSRLGAKGEALGERPGDIGAWQKLQLGWLDYELVGAGESRTIELGPEEFNTADPQATVVVLPEKETSSKPVEPASGEWEWFSGTGNSFTHTLTRAVDLPAGSPQLTFQANWNIEDCGPDACDYAYVDINDGDGWDAIPGSITKAGEGNGIDGVSEGWQPATFDLSGYAGQNVQLRFRYVTDPAVEGQVTTRAPGFFVDDIAVAGVFEDGAETADEAWTADGFERIEGRVVTTAEQYYIAGYRSYVSYDQYLKTGPYNIGWASTKPDYAEHFPYQVGLLVSYWDTSYSNNSVSQHPGAGRNLYVDAHPEPIYDDATGRPFRTRVQMYDAPFGLEKTDSITLHTNGERTKIKKQEGNPVFDDTGDYFDEAQPDHGVKLPAVGVRIEVLKQDRDDMTIKVTNP</sequence>
<reference evidence="4" key="1">
    <citation type="submission" date="2021-11" db="EMBL/GenBank/DDBJ databases">
        <title>Streptomyces corallinus and Kineosporia corallina sp. nov., two new coral-derived marine actinobacteria.</title>
        <authorList>
            <person name="Buangrab K."/>
            <person name="Sutthacheep M."/>
            <person name="Yeemin T."/>
            <person name="Harunari E."/>
            <person name="Igarashi Y."/>
            <person name="Sripreechasak P."/>
            <person name="Kanchanasin P."/>
            <person name="Tanasupawat S."/>
            <person name="Phongsopitanun W."/>
        </authorList>
    </citation>
    <scope>NUCLEOTIDE SEQUENCE</scope>
    <source>
        <strain evidence="4">JCM 31032</strain>
    </source>
</reference>
<dbReference type="PIRSF" id="PIRSF007519">
    <property type="entry name" value="Protease_InhA"/>
    <property type="match status" value="1"/>
</dbReference>
<dbReference type="PANTHER" id="PTHR41775">
    <property type="entry name" value="SECRETED PROTEIN-RELATED"/>
    <property type="match status" value="1"/>
</dbReference>
<dbReference type="InterPro" id="IPR008757">
    <property type="entry name" value="Peptidase_M6-like_domain"/>
</dbReference>
<dbReference type="NCBIfam" id="TIGR03296">
    <property type="entry name" value="M6dom_TIGR03296"/>
    <property type="match status" value="1"/>
</dbReference>
<name>A0A9X1SS70_9ACTN</name>
<keyword evidence="5" id="KW-1185">Reference proteome</keyword>
<feature type="chain" id="PRO_5040810021" evidence="1">
    <location>
        <begin position="29"/>
        <end position="778"/>
    </location>
</feature>
<dbReference type="AlphaFoldDB" id="A0A9X1SS70"/>
<dbReference type="GO" id="GO:0008233">
    <property type="term" value="F:peptidase activity"/>
    <property type="evidence" value="ECO:0007669"/>
    <property type="project" value="InterPro"/>
</dbReference>